<dbReference type="EMBL" id="JAFMYU010000034">
    <property type="protein sequence ID" value="MBO0934625.1"/>
    <property type="molecule type" value="Genomic_DNA"/>
</dbReference>
<evidence type="ECO:0000313" key="3">
    <source>
        <dbReference type="Proteomes" id="UP000664795"/>
    </source>
</evidence>
<evidence type="ECO:0000313" key="2">
    <source>
        <dbReference type="EMBL" id="MBO0934625.1"/>
    </source>
</evidence>
<sequence>MSKQTTQPTVRDTADDTKKHELNTNLPDEKQGKTSRGKHSSKQSEEDDHSPQGRQQTPGGKTKTELADERGGHGHSGNATGSGSDSNAESKK</sequence>
<dbReference type="RefSeq" id="WP_207338591.1">
    <property type="nucleotide sequence ID" value="NZ_JAFMYU010000034.1"/>
</dbReference>
<evidence type="ECO:0000256" key="1">
    <source>
        <dbReference type="SAM" id="MobiDB-lite"/>
    </source>
</evidence>
<comment type="caution">
    <text evidence="2">The sequence shown here is derived from an EMBL/GenBank/DDBJ whole genome shotgun (WGS) entry which is preliminary data.</text>
</comment>
<organism evidence="2 3">
    <name type="scientific">Fibrella aquatilis</name>
    <dbReference type="NCBI Taxonomy" id="2817059"/>
    <lineage>
        <taxon>Bacteria</taxon>
        <taxon>Pseudomonadati</taxon>
        <taxon>Bacteroidota</taxon>
        <taxon>Cytophagia</taxon>
        <taxon>Cytophagales</taxon>
        <taxon>Spirosomataceae</taxon>
        <taxon>Fibrella</taxon>
    </lineage>
</organism>
<feature type="compositionally biased region" description="Polar residues" evidence="1">
    <location>
        <begin position="77"/>
        <end position="92"/>
    </location>
</feature>
<protein>
    <submittedName>
        <fullName evidence="2">Uncharacterized protein</fullName>
    </submittedName>
</protein>
<proteinExistence type="predicted"/>
<keyword evidence="3" id="KW-1185">Reference proteome</keyword>
<feature type="compositionally biased region" description="Basic and acidic residues" evidence="1">
    <location>
        <begin position="12"/>
        <end position="32"/>
    </location>
</feature>
<feature type="region of interest" description="Disordered" evidence="1">
    <location>
        <begin position="1"/>
        <end position="92"/>
    </location>
</feature>
<accession>A0A939GBR0</accession>
<gene>
    <name evidence="2" type="ORF">J2I48_26690</name>
</gene>
<reference evidence="2 3" key="1">
    <citation type="submission" date="2021-03" db="EMBL/GenBank/DDBJ databases">
        <title>Fibrella sp. HMF5036 genome sequencing and assembly.</title>
        <authorList>
            <person name="Kang H."/>
            <person name="Kim H."/>
            <person name="Bae S."/>
            <person name="Joh K."/>
        </authorList>
    </citation>
    <scope>NUCLEOTIDE SEQUENCE [LARGE SCALE GENOMIC DNA]</scope>
    <source>
        <strain evidence="2 3">HMF5036</strain>
    </source>
</reference>
<feature type="compositionally biased region" description="Basic and acidic residues" evidence="1">
    <location>
        <begin position="62"/>
        <end position="72"/>
    </location>
</feature>
<name>A0A939GBR0_9BACT</name>
<dbReference type="Proteomes" id="UP000664795">
    <property type="component" value="Unassembled WGS sequence"/>
</dbReference>
<dbReference type="AlphaFoldDB" id="A0A939GBR0"/>
<feature type="compositionally biased region" description="Polar residues" evidence="1">
    <location>
        <begin position="1"/>
        <end position="10"/>
    </location>
</feature>